<dbReference type="InterPro" id="IPR003150">
    <property type="entry name" value="DNA-bd_RFX"/>
</dbReference>
<dbReference type="GeneID" id="91101448"/>
<dbReference type="PANTHER" id="PTHR12619">
    <property type="entry name" value="RFX TRANSCRIPTION FACTOR FAMILY"/>
    <property type="match status" value="1"/>
</dbReference>
<feature type="domain" description="RFX-type winged-helix" evidence="3">
    <location>
        <begin position="419"/>
        <end position="498"/>
    </location>
</feature>
<dbReference type="InterPro" id="IPR036390">
    <property type="entry name" value="WH_DNA-bd_sf"/>
</dbReference>
<dbReference type="Gene3D" id="1.10.10.10">
    <property type="entry name" value="Winged helix-like DNA-binding domain superfamily/Winged helix DNA-binding domain"/>
    <property type="match status" value="1"/>
</dbReference>
<feature type="compositionally biased region" description="Low complexity" evidence="2">
    <location>
        <begin position="550"/>
        <end position="562"/>
    </location>
</feature>
<feature type="region of interest" description="Disordered" evidence="2">
    <location>
        <begin position="990"/>
        <end position="1029"/>
    </location>
</feature>
<dbReference type="InterPro" id="IPR039779">
    <property type="entry name" value="RFX-like"/>
</dbReference>
<dbReference type="PROSITE" id="PS51526">
    <property type="entry name" value="RFX_DBD"/>
    <property type="match status" value="1"/>
</dbReference>
<feature type="region of interest" description="Disordered" evidence="2">
    <location>
        <begin position="515"/>
        <end position="562"/>
    </location>
</feature>
<feature type="compositionally biased region" description="Polar residues" evidence="2">
    <location>
        <begin position="1"/>
        <end position="10"/>
    </location>
</feature>
<gene>
    <name evidence="4" type="ORF">V865_002644</name>
</gene>
<feature type="compositionally biased region" description="Polar residues" evidence="2">
    <location>
        <begin position="331"/>
        <end position="340"/>
    </location>
</feature>
<sequence>MAESISSSLEGFTYPPLPQSSSSPDTTSPTDVLLQHRHQSHQPQQCLPTDFQFDGDVLSNSPEHPQPQDMSTANPWATPIDGFSGGFNTLNIDTSPIQKRIDGFGTLNQGNPSFTPSMDYPPMQQSFQPSHVLSHASSSSSLASMCSQHTDSARLLVQTFPTEITTDYHVPMEHSRQSSYSSMSMSMSASHIPPFHDKLFSNSPLPALDMNVYSMPTITNLPDLNHYSNAGIPTGEVFRQQPPRLALQTENLQGMGMGVGKMTRERSSSRSIPYNRYRSESVSVKSEADDEIASMLSASTNYNSVTPWSTTAIHPLNGGLNKVTIHHRRTSSNTPYNTPINPSPSRPMLARSRRSTSFILAKQMSQPDLQFQNQLAGVALSGSALERQETVRKDLTDKSNEIKRMTSQTQQDKARTLWVRRWLMLSYTHAPGRTVPRQGLYHSYTVSCDEYGLKPINSASFGKAVRAAFPGIKTRRLGVRGNSKYHYVSIRPAIQIEAERLNEYGDSSGAWHVVPEDGSMDFKTTSQQDFDEDMEEEDLEDSEEEEDPFSTSSSTLKKSPSSYDFRTYTRANSGNRSRATSINDAFSARPRFPRRHTTAALSGGINPYPNNIEVPTPVYNLPGFPTAADAGHLANEQSLQDFWISFCHHQETLVQSMRTMQFDRYEMNCRTFWVGLSHQSYQISVQPVVSTMISDAMAITYDHMIGDLLSKLSDNVAITTQNALRALADNLETIMEESLSSFHREFAEAKVELAVRAAHLFTRFLDLRQVAFALGPILSDAAQTREMIHAWSSLDIRSVSDQCALSCSCEQNILEQVLADFGQWLADGDRAQNKGRGVERLSEWVDRVLKQVMGISGITLRAIVCRVGFITSQVMRDFTLKSEKSFGLFQLIKTFVDDYVSITSLRQTALSTKSVESNAPPSMPTTTGHSARSSISSMNVFIPSPSQNDLNVSSADLSTAMPFSTANNGLGSGSHMMMDEGQYLPLPSMEGMESEGNLITPRPFGNGNKENQSGDNSSGSSSNLMPYSS</sequence>
<dbReference type="InterPro" id="IPR036388">
    <property type="entry name" value="WH-like_DNA-bd_sf"/>
</dbReference>
<accession>A0AAX4KEV0</accession>
<dbReference type="SUPFAM" id="SSF46785">
    <property type="entry name" value="Winged helix' DNA-binding domain"/>
    <property type="match status" value="1"/>
</dbReference>
<keyword evidence="5" id="KW-1185">Reference proteome</keyword>
<feature type="compositionally biased region" description="Low complexity" evidence="2">
    <location>
        <begin position="19"/>
        <end position="30"/>
    </location>
</feature>
<protein>
    <recommendedName>
        <fullName evidence="3">RFX-type winged-helix domain-containing protein</fullName>
    </recommendedName>
</protein>
<feature type="region of interest" description="Disordered" evidence="2">
    <location>
        <begin position="1"/>
        <end position="77"/>
    </location>
</feature>
<organism evidence="4 5">
    <name type="scientific">Kwoniella europaea PYCC6329</name>
    <dbReference type="NCBI Taxonomy" id="1423913"/>
    <lineage>
        <taxon>Eukaryota</taxon>
        <taxon>Fungi</taxon>
        <taxon>Dikarya</taxon>
        <taxon>Basidiomycota</taxon>
        <taxon>Agaricomycotina</taxon>
        <taxon>Tremellomycetes</taxon>
        <taxon>Tremellales</taxon>
        <taxon>Cryptococcaceae</taxon>
        <taxon>Kwoniella</taxon>
    </lineage>
</organism>
<proteinExistence type="predicted"/>
<evidence type="ECO:0000313" key="4">
    <source>
        <dbReference type="EMBL" id="WWD04574.1"/>
    </source>
</evidence>
<dbReference type="FunFam" id="1.10.10.10:FF:000422">
    <property type="entry name" value="DNA-binding protein RFX7"/>
    <property type="match status" value="1"/>
</dbReference>
<dbReference type="Pfam" id="PF25340">
    <property type="entry name" value="BCD_RFX"/>
    <property type="match status" value="1"/>
</dbReference>
<feature type="compositionally biased region" description="Acidic residues" evidence="2">
    <location>
        <begin position="529"/>
        <end position="548"/>
    </location>
</feature>
<dbReference type="KEGG" id="ker:91101448"/>
<name>A0AAX4KEV0_9TREE</name>
<feature type="compositionally biased region" description="Low complexity" evidence="2">
    <location>
        <begin position="1013"/>
        <end position="1029"/>
    </location>
</feature>
<dbReference type="EMBL" id="CP144089">
    <property type="protein sequence ID" value="WWD04574.1"/>
    <property type="molecule type" value="Genomic_DNA"/>
</dbReference>
<dbReference type="GO" id="GO:0000978">
    <property type="term" value="F:RNA polymerase II cis-regulatory region sequence-specific DNA binding"/>
    <property type="evidence" value="ECO:0007669"/>
    <property type="project" value="TreeGrafter"/>
</dbReference>
<dbReference type="AlphaFoldDB" id="A0AAX4KEV0"/>
<dbReference type="InterPro" id="IPR057321">
    <property type="entry name" value="RFX1-4/6/8-like_BCD"/>
</dbReference>
<feature type="region of interest" description="Disordered" evidence="2">
    <location>
        <begin position="329"/>
        <end position="350"/>
    </location>
</feature>
<dbReference type="RefSeq" id="XP_066082541.1">
    <property type="nucleotide sequence ID" value="XM_066226444.1"/>
</dbReference>
<keyword evidence="1" id="KW-0238">DNA-binding</keyword>
<reference evidence="4 5" key="1">
    <citation type="submission" date="2024-01" db="EMBL/GenBank/DDBJ databases">
        <title>Comparative genomics of Cryptococcus and Kwoniella reveals pathogenesis evolution and contrasting modes of karyotype evolution via chromosome fusion or intercentromeric recombination.</title>
        <authorList>
            <person name="Coelho M.A."/>
            <person name="David-Palma M."/>
            <person name="Shea T."/>
            <person name="Bowers K."/>
            <person name="McGinley-Smith S."/>
            <person name="Mohammad A.W."/>
            <person name="Gnirke A."/>
            <person name="Yurkov A.M."/>
            <person name="Nowrousian M."/>
            <person name="Sun S."/>
            <person name="Cuomo C.A."/>
            <person name="Heitman J."/>
        </authorList>
    </citation>
    <scope>NUCLEOTIDE SEQUENCE [LARGE SCALE GENOMIC DNA]</scope>
    <source>
        <strain evidence="4 5">PYCC6329</strain>
    </source>
</reference>
<feature type="region of interest" description="Disordered" evidence="2">
    <location>
        <begin position="912"/>
        <end position="931"/>
    </location>
</feature>
<evidence type="ECO:0000259" key="3">
    <source>
        <dbReference type="PROSITE" id="PS51526"/>
    </source>
</evidence>
<dbReference type="Proteomes" id="UP001358614">
    <property type="component" value="Chromosome 1"/>
</dbReference>
<dbReference type="Pfam" id="PF02257">
    <property type="entry name" value="RFX_DNA_binding"/>
    <property type="match status" value="1"/>
</dbReference>
<evidence type="ECO:0000256" key="1">
    <source>
        <dbReference type="ARBA" id="ARBA00023125"/>
    </source>
</evidence>
<feature type="compositionally biased region" description="Polar residues" evidence="2">
    <location>
        <begin position="58"/>
        <end position="75"/>
    </location>
</feature>
<dbReference type="PANTHER" id="PTHR12619:SF5">
    <property type="entry name" value="TRANSCRIPTION FACTOR RFX4"/>
    <property type="match status" value="1"/>
</dbReference>
<evidence type="ECO:0000313" key="5">
    <source>
        <dbReference type="Proteomes" id="UP001358614"/>
    </source>
</evidence>
<dbReference type="GO" id="GO:0000981">
    <property type="term" value="F:DNA-binding transcription factor activity, RNA polymerase II-specific"/>
    <property type="evidence" value="ECO:0007669"/>
    <property type="project" value="TreeGrafter"/>
</dbReference>
<evidence type="ECO:0000256" key="2">
    <source>
        <dbReference type="SAM" id="MobiDB-lite"/>
    </source>
</evidence>